<gene>
    <name evidence="1" type="ORF">J437_LFUL014020</name>
</gene>
<sequence>MRWNSLYDALGQVLKWPDIGSWPGIEKKLQPVFSALGTKIQIKEAELEEITARLCQLQGPLIGFKEMDVTLGCYCLYRGFQRDNRNSLNLRKELNPKVTCSRSDGSSLEEDFFGFSGDKGD</sequence>
<comment type="caution">
    <text evidence="1">The sequence shown here is derived from an EMBL/GenBank/DDBJ whole genome shotgun (WGS) entry which is preliminary data.</text>
</comment>
<keyword evidence="2" id="KW-1185">Reference proteome</keyword>
<dbReference type="EMBL" id="KZ308720">
    <property type="protein sequence ID" value="KAG8233474.1"/>
    <property type="molecule type" value="Genomic_DNA"/>
</dbReference>
<evidence type="ECO:0000313" key="2">
    <source>
        <dbReference type="Proteomes" id="UP000792457"/>
    </source>
</evidence>
<proteinExistence type="predicted"/>
<dbReference type="AlphaFoldDB" id="A0A8K0KFW9"/>
<name>A0A8K0KFW9_LADFU</name>
<dbReference type="Proteomes" id="UP000792457">
    <property type="component" value="Unassembled WGS sequence"/>
</dbReference>
<reference evidence="1" key="2">
    <citation type="submission" date="2017-10" db="EMBL/GenBank/DDBJ databases">
        <title>Ladona fulva Genome sequencing and assembly.</title>
        <authorList>
            <person name="Murali S."/>
            <person name="Richards S."/>
            <person name="Bandaranaike D."/>
            <person name="Bellair M."/>
            <person name="Blankenburg K."/>
            <person name="Chao H."/>
            <person name="Dinh H."/>
            <person name="Doddapaneni H."/>
            <person name="Dugan-Rocha S."/>
            <person name="Elkadiri S."/>
            <person name="Gnanaolivu R."/>
            <person name="Hernandez B."/>
            <person name="Skinner E."/>
            <person name="Javaid M."/>
            <person name="Lee S."/>
            <person name="Li M."/>
            <person name="Ming W."/>
            <person name="Munidasa M."/>
            <person name="Muniz J."/>
            <person name="Nguyen L."/>
            <person name="Hughes D."/>
            <person name="Osuji N."/>
            <person name="Pu L.-L."/>
            <person name="Puazo M."/>
            <person name="Qu C."/>
            <person name="Quiroz J."/>
            <person name="Raj R."/>
            <person name="Weissenberger G."/>
            <person name="Xin Y."/>
            <person name="Zou X."/>
            <person name="Han Y."/>
            <person name="Worley K."/>
            <person name="Muzny D."/>
            <person name="Gibbs R."/>
        </authorList>
    </citation>
    <scope>NUCLEOTIDE SEQUENCE</scope>
    <source>
        <strain evidence="1">Sampled in the wild</strain>
    </source>
</reference>
<organism evidence="1 2">
    <name type="scientific">Ladona fulva</name>
    <name type="common">Scarce chaser dragonfly</name>
    <name type="synonym">Libellula fulva</name>
    <dbReference type="NCBI Taxonomy" id="123851"/>
    <lineage>
        <taxon>Eukaryota</taxon>
        <taxon>Metazoa</taxon>
        <taxon>Ecdysozoa</taxon>
        <taxon>Arthropoda</taxon>
        <taxon>Hexapoda</taxon>
        <taxon>Insecta</taxon>
        <taxon>Pterygota</taxon>
        <taxon>Palaeoptera</taxon>
        <taxon>Odonata</taxon>
        <taxon>Epiprocta</taxon>
        <taxon>Anisoptera</taxon>
        <taxon>Libelluloidea</taxon>
        <taxon>Libellulidae</taxon>
        <taxon>Ladona</taxon>
    </lineage>
</organism>
<evidence type="ECO:0000313" key="1">
    <source>
        <dbReference type="EMBL" id="KAG8233474.1"/>
    </source>
</evidence>
<reference evidence="1" key="1">
    <citation type="submission" date="2013-04" db="EMBL/GenBank/DDBJ databases">
        <authorList>
            <person name="Qu J."/>
            <person name="Murali S.C."/>
            <person name="Bandaranaike D."/>
            <person name="Bellair M."/>
            <person name="Blankenburg K."/>
            <person name="Chao H."/>
            <person name="Dinh H."/>
            <person name="Doddapaneni H."/>
            <person name="Downs B."/>
            <person name="Dugan-Rocha S."/>
            <person name="Elkadiri S."/>
            <person name="Gnanaolivu R.D."/>
            <person name="Hernandez B."/>
            <person name="Javaid M."/>
            <person name="Jayaseelan J.C."/>
            <person name="Lee S."/>
            <person name="Li M."/>
            <person name="Ming W."/>
            <person name="Munidasa M."/>
            <person name="Muniz J."/>
            <person name="Nguyen L."/>
            <person name="Ongeri F."/>
            <person name="Osuji N."/>
            <person name="Pu L.-L."/>
            <person name="Puazo M."/>
            <person name="Qu C."/>
            <person name="Quiroz J."/>
            <person name="Raj R."/>
            <person name="Weissenberger G."/>
            <person name="Xin Y."/>
            <person name="Zou X."/>
            <person name="Han Y."/>
            <person name="Richards S."/>
            <person name="Worley K."/>
            <person name="Muzny D."/>
            <person name="Gibbs R."/>
        </authorList>
    </citation>
    <scope>NUCLEOTIDE SEQUENCE</scope>
    <source>
        <strain evidence="1">Sampled in the wild</strain>
    </source>
</reference>
<accession>A0A8K0KFW9</accession>
<protein>
    <submittedName>
        <fullName evidence="1">Uncharacterized protein</fullName>
    </submittedName>
</protein>